<keyword evidence="14" id="KW-1185">Reference proteome</keyword>
<evidence type="ECO:0000313" key="13">
    <source>
        <dbReference type="EnsemblMetazoa" id="ACUA008533-PA"/>
    </source>
</evidence>
<dbReference type="STRING" id="139723.A0A182M3G7"/>
<dbReference type="VEuPathDB" id="VectorBase:ACUA008533"/>
<evidence type="ECO:0000256" key="4">
    <source>
        <dbReference type="ARBA" id="ARBA00022679"/>
    </source>
</evidence>
<evidence type="ECO:0000313" key="14">
    <source>
        <dbReference type="Proteomes" id="UP000075883"/>
    </source>
</evidence>
<dbReference type="FunFam" id="3.90.550.50:FF:000001">
    <property type="entry name" value="Hexosyltransferase"/>
    <property type="match status" value="1"/>
</dbReference>
<keyword evidence="6 11" id="KW-0735">Signal-anchor</keyword>
<dbReference type="EnsemblMetazoa" id="ACUA008533-RA">
    <property type="protein sequence ID" value="ACUA008533-PA"/>
    <property type="gene ID" value="ACUA008533"/>
</dbReference>
<evidence type="ECO:0000256" key="12">
    <source>
        <dbReference type="SAM" id="MobiDB-lite"/>
    </source>
</evidence>
<dbReference type="EC" id="2.4.1.-" evidence="11"/>
<evidence type="ECO:0000256" key="6">
    <source>
        <dbReference type="ARBA" id="ARBA00022968"/>
    </source>
</evidence>
<organism evidence="13 14">
    <name type="scientific">Anopheles culicifacies</name>
    <dbReference type="NCBI Taxonomy" id="139723"/>
    <lineage>
        <taxon>Eukaryota</taxon>
        <taxon>Metazoa</taxon>
        <taxon>Ecdysozoa</taxon>
        <taxon>Arthropoda</taxon>
        <taxon>Hexapoda</taxon>
        <taxon>Insecta</taxon>
        <taxon>Pterygota</taxon>
        <taxon>Neoptera</taxon>
        <taxon>Endopterygota</taxon>
        <taxon>Diptera</taxon>
        <taxon>Nematocera</taxon>
        <taxon>Culicoidea</taxon>
        <taxon>Culicidae</taxon>
        <taxon>Anophelinae</taxon>
        <taxon>Anopheles</taxon>
        <taxon>culicifacies species complex</taxon>
    </lineage>
</organism>
<dbReference type="Proteomes" id="UP000075883">
    <property type="component" value="Unassembled WGS sequence"/>
</dbReference>
<evidence type="ECO:0000256" key="1">
    <source>
        <dbReference type="ARBA" id="ARBA00004323"/>
    </source>
</evidence>
<keyword evidence="4" id="KW-0808">Transferase</keyword>
<evidence type="ECO:0000256" key="5">
    <source>
        <dbReference type="ARBA" id="ARBA00022692"/>
    </source>
</evidence>
<dbReference type="Pfam" id="PF01762">
    <property type="entry name" value="Galactosyl_T"/>
    <property type="match status" value="1"/>
</dbReference>
<evidence type="ECO:0000256" key="11">
    <source>
        <dbReference type="RuleBase" id="RU363063"/>
    </source>
</evidence>
<reference evidence="13" key="2">
    <citation type="submission" date="2020-05" db="UniProtKB">
        <authorList>
            <consortium name="EnsemblMetazoa"/>
        </authorList>
    </citation>
    <scope>IDENTIFICATION</scope>
    <source>
        <strain evidence="13">A-37</strain>
    </source>
</reference>
<feature type="region of interest" description="Disordered" evidence="12">
    <location>
        <begin position="167"/>
        <end position="189"/>
    </location>
</feature>
<keyword evidence="3 11" id="KW-0328">Glycosyltransferase</keyword>
<feature type="transmembrane region" description="Helical" evidence="11">
    <location>
        <begin position="24"/>
        <end position="43"/>
    </location>
</feature>
<dbReference type="GO" id="GO:0000139">
    <property type="term" value="C:Golgi membrane"/>
    <property type="evidence" value="ECO:0007669"/>
    <property type="project" value="UniProtKB-SubCell"/>
</dbReference>
<reference evidence="14" key="1">
    <citation type="submission" date="2013-09" db="EMBL/GenBank/DDBJ databases">
        <title>The Genome Sequence of Anopheles culicifacies species A.</title>
        <authorList>
            <consortium name="The Broad Institute Genomics Platform"/>
            <person name="Neafsey D.E."/>
            <person name="Besansky N."/>
            <person name="Howell P."/>
            <person name="Walton C."/>
            <person name="Young S.K."/>
            <person name="Zeng Q."/>
            <person name="Gargeya S."/>
            <person name="Fitzgerald M."/>
            <person name="Haas B."/>
            <person name="Abouelleil A."/>
            <person name="Allen A.W."/>
            <person name="Alvarado L."/>
            <person name="Arachchi H.M."/>
            <person name="Berlin A.M."/>
            <person name="Chapman S.B."/>
            <person name="Gainer-Dewar J."/>
            <person name="Goldberg J."/>
            <person name="Griggs A."/>
            <person name="Gujja S."/>
            <person name="Hansen M."/>
            <person name="Howarth C."/>
            <person name="Imamovic A."/>
            <person name="Ireland A."/>
            <person name="Larimer J."/>
            <person name="McCowan C."/>
            <person name="Murphy C."/>
            <person name="Pearson M."/>
            <person name="Poon T.W."/>
            <person name="Priest M."/>
            <person name="Roberts A."/>
            <person name="Saif S."/>
            <person name="Shea T."/>
            <person name="Sisk P."/>
            <person name="Sykes S."/>
            <person name="Wortman J."/>
            <person name="Nusbaum C."/>
            <person name="Birren B."/>
        </authorList>
    </citation>
    <scope>NUCLEOTIDE SEQUENCE [LARGE SCALE GENOMIC DNA]</scope>
    <source>
        <strain evidence="14">A-37</strain>
    </source>
</reference>
<evidence type="ECO:0000256" key="2">
    <source>
        <dbReference type="ARBA" id="ARBA00008661"/>
    </source>
</evidence>
<comment type="subcellular location">
    <subcellularLocation>
        <location evidence="1 11">Golgi apparatus membrane</location>
        <topology evidence="1 11">Single-pass type II membrane protein</topology>
    </subcellularLocation>
</comment>
<dbReference type="InterPro" id="IPR002659">
    <property type="entry name" value="Glyco_trans_31"/>
</dbReference>
<keyword evidence="5 11" id="KW-0812">Transmembrane</keyword>
<dbReference type="PANTHER" id="PTHR11214:SF376">
    <property type="entry name" value="HEXOSYLTRANSFERASE"/>
    <property type="match status" value="1"/>
</dbReference>
<accession>A0A182M3G7</accession>
<dbReference type="PANTHER" id="PTHR11214">
    <property type="entry name" value="BETA-1,3-N-ACETYLGLUCOSAMINYLTRANSFERASE"/>
    <property type="match status" value="1"/>
</dbReference>
<keyword evidence="9 11" id="KW-0472">Membrane</keyword>
<evidence type="ECO:0000256" key="9">
    <source>
        <dbReference type="ARBA" id="ARBA00023136"/>
    </source>
</evidence>
<protein>
    <recommendedName>
        <fullName evidence="11">Hexosyltransferase</fullName>
        <ecNumber evidence="11">2.4.1.-</ecNumber>
    </recommendedName>
</protein>
<name>A0A182M3G7_9DIPT</name>
<comment type="similarity">
    <text evidence="2 11">Belongs to the glycosyltransferase 31 family.</text>
</comment>
<dbReference type="GO" id="GO:0016758">
    <property type="term" value="F:hexosyltransferase activity"/>
    <property type="evidence" value="ECO:0007669"/>
    <property type="project" value="InterPro"/>
</dbReference>
<keyword evidence="7 11" id="KW-1133">Transmembrane helix</keyword>
<dbReference type="Gene3D" id="3.90.550.50">
    <property type="match status" value="1"/>
</dbReference>
<keyword evidence="10" id="KW-0325">Glycoprotein</keyword>
<keyword evidence="8 11" id="KW-0333">Golgi apparatus</keyword>
<evidence type="ECO:0000256" key="10">
    <source>
        <dbReference type="ARBA" id="ARBA00023180"/>
    </source>
</evidence>
<dbReference type="AlphaFoldDB" id="A0A182M3G7"/>
<evidence type="ECO:0000256" key="3">
    <source>
        <dbReference type="ARBA" id="ARBA00022676"/>
    </source>
</evidence>
<sequence length="494" mass="55377">MGAHHLCQCRKKCERSQGFVDRTIMFRQVMGVLCGVVFVLTIWQISPRDVTVYGDATVPYLPFGQSSLTASASMSAGKQIDQQKLPYDSVETNVISDPKSDVDVLPPFGYSNRGTSGTYPMNQTPSGSRLVAALAAAVVVSPPSNHTVTPDRYRGNGIERERGRVEGKDTGLVSHKTPTSSISSSTQSTASLTVASSWRDSLPNNDYTSLIDLKDFKFTINSDYCGTGTGPDALRGTRSPATATPPLVLILIHSAPGNRAKRQTIRDTWGEPDARARLIFLIGAVDSGALQQAIELESRQHDDIVQGNFVDAYRNMTYKHVMALKWSVYHCPGAHYVLKTDDDVFINTPVLYNALAWVVPQRNLLLCQLVPKLSAKRTHRSKWYVSWREYPLRYYPPYCPGYSILYSPDVVRLLYREAQRQPFFWIDDVHITGTVAQKVNVTIKPMDKLYLDSRAKSDLLNNRENARRSFFFTNPNLSSDEIHRLWNTRELSTI</sequence>
<evidence type="ECO:0000256" key="8">
    <source>
        <dbReference type="ARBA" id="ARBA00023034"/>
    </source>
</evidence>
<feature type="compositionally biased region" description="Low complexity" evidence="12">
    <location>
        <begin position="174"/>
        <end position="189"/>
    </location>
</feature>
<proteinExistence type="inferred from homology"/>
<dbReference type="EMBL" id="AXCM01005027">
    <property type="status" value="NOT_ANNOTATED_CDS"/>
    <property type="molecule type" value="Genomic_DNA"/>
</dbReference>
<dbReference type="GO" id="GO:0006493">
    <property type="term" value="P:protein O-linked glycosylation"/>
    <property type="evidence" value="ECO:0007669"/>
    <property type="project" value="TreeGrafter"/>
</dbReference>
<evidence type="ECO:0000256" key="7">
    <source>
        <dbReference type="ARBA" id="ARBA00022989"/>
    </source>
</evidence>